<comment type="caution">
    <text evidence="1">The sequence shown here is derived from an EMBL/GenBank/DDBJ whole genome shotgun (WGS) entry which is preliminary data.</text>
</comment>
<name>A0ABV6BP02_9FLAO</name>
<organism evidence="1 2">
    <name type="scientific">Flavobacterium procerum</name>
    <dbReference type="NCBI Taxonomy" id="1455569"/>
    <lineage>
        <taxon>Bacteria</taxon>
        <taxon>Pseudomonadati</taxon>
        <taxon>Bacteroidota</taxon>
        <taxon>Flavobacteriia</taxon>
        <taxon>Flavobacteriales</taxon>
        <taxon>Flavobacteriaceae</taxon>
        <taxon>Flavobacterium</taxon>
    </lineage>
</organism>
<dbReference type="Proteomes" id="UP001589734">
    <property type="component" value="Unassembled WGS sequence"/>
</dbReference>
<gene>
    <name evidence="1" type="ORF">ACFFLS_08960</name>
</gene>
<dbReference type="EMBL" id="JBHLYW010000007">
    <property type="protein sequence ID" value="MFC0077170.1"/>
    <property type="molecule type" value="Genomic_DNA"/>
</dbReference>
<evidence type="ECO:0000313" key="1">
    <source>
        <dbReference type="EMBL" id="MFC0077170.1"/>
    </source>
</evidence>
<protein>
    <submittedName>
        <fullName evidence="1">Uncharacterized protein</fullName>
    </submittedName>
</protein>
<proteinExistence type="predicted"/>
<reference evidence="1 2" key="1">
    <citation type="submission" date="2024-09" db="EMBL/GenBank/DDBJ databases">
        <authorList>
            <person name="Sun Q."/>
            <person name="Mori K."/>
        </authorList>
    </citation>
    <scope>NUCLEOTIDE SEQUENCE [LARGE SCALE GENOMIC DNA]</scope>
    <source>
        <strain evidence="1 2">CGMCC 1.12926</strain>
    </source>
</reference>
<sequence>MTPTALTNFLGKSILSEELKSFMKKFDLPTNPKRQLDYQCNSYDTSSNNEKHGIYLNFDGYYRHKLEYGEPILRYEKSDNELFLDEITIDNDFLKNKKPSVFDLPFGLLLGDSQETVLQKLGKKPYEKSPNSYGYCWWTQFDDFRILTALSPEYKLIWVRIIKLTLDEKEKIKLKKYLSQQNKNIKPENKPLILGYLNKLPTTEWKRRKDEGDNIFTERGINVVESLLKDYLQTLTELTNQKKATNIYNSIKKIVIAINKINDKHAGFIETMEREELCDFINNVVRTTGLVIEDSIDLTEEWREW</sequence>
<evidence type="ECO:0000313" key="2">
    <source>
        <dbReference type="Proteomes" id="UP001589734"/>
    </source>
</evidence>
<keyword evidence="2" id="KW-1185">Reference proteome</keyword>
<dbReference type="RefSeq" id="WP_379686244.1">
    <property type="nucleotide sequence ID" value="NZ_JBHLYW010000007.1"/>
</dbReference>
<accession>A0ABV6BP02</accession>